<feature type="transmembrane region" description="Helical" evidence="7">
    <location>
        <begin position="284"/>
        <end position="309"/>
    </location>
</feature>
<keyword evidence="2" id="KW-1003">Cell membrane</keyword>
<dbReference type="PANTHER" id="PTHR30572">
    <property type="entry name" value="MEMBRANE COMPONENT OF TRANSPORTER-RELATED"/>
    <property type="match status" value="1"/>
</dbReference>
<comment type="similarity">
    <text evidence="6">Belongs to the ABC-4 integral membrane protein family.</text>
</comment>
<dbReference type="Pfam" id="PF02687">
    <property type="entry name" value="FtsX"/>
    <property type="match status" value="1"/>
</dbReference>
<evidence type="ECO:0000256" key="4">
    <source>
        <dbReference type="ARBA" id="ARBA00022989"/>
    </source>
</evidence>
<comment type="caution">
    <text evidence="10">The sequence shown here is derived from an EMBL/GenBank/DDBJ whole genome shotgun (WGS) entry which is preliminary data.</text>
</comment>
<evidence type="ECO:0000256" key="3">
    <source>
        <dbReference type="ARBA" id="ARBA00022692"/>
    </source>
</evidence>
<evidence type="ECO:0000256" key="7">
    <source>
        <dbReference type="SAM" id="Phobius"/>
    </source>
</evidence>
<dbReference type="PANTHER" id="PTHR30572:SF4">
    <property type="entry name" value="ABC TRANSPORTER PERMEASE YTRF"/>
    <property type="match status" value="1"/>
</dbReference>
<dbReference type="Pfam" id="PF12704">
    <property type="entry name" value="MacB_PCD"/>
    <property type="match status" value="1"/>
</dbReference>
<organism evidence="10 11">
    <name type="scientific">Candidatus Buchananbacteria bacterium RIFCSPHIGHO2_01_FULL_47_11b</name>
    <dbReference type="NCBI Taxonomy" id="1797537"/>
    <lineage>
        <taxon>Bacteria</taxon>
        <taxon>Candidatus Buchananiibacteriota</taxon>
    </lineage>
</organism>
<proteinExistence type="inferred from homology"/>
<feature type="transmembrane region" description="Helical" evidence="7">
    <location>
        <begin position="372"/>
        <end position="393"/>
    </location>
</feature>
<feature type="transmembrane region" description="Helical" evidence="7">
    <location>
        <begin position="329"/>
        <end position="352"/>
    </location>
</feature>
<keyword evidence="4 7" id="KW-1133">Transmembrane helix</keyword>
<feature type="transmembrane region" description="Helical" evidence="7">
    <location>
        <begin position="21"/>
        <end position="42"/>
    </location>
</feature>
<evidence type="ECO:0000256" key="5">
    <source>
        <dbReference type="ARBA" id="ARBA00023136"/>
    </source>
</evidence>
<dbReference type="InterPro" id="IPR025857">
    <property type="entry name" value="MacB_PCD"/>
</dbReference>
<keyword evidence="3 7" id="KW-0812">Transmembrane</keyword>
<feature type="domain" description="MacB-like periplasmic core" evidence="9">
    <location>
        <begin position="21"/>
        <end position="246"/>
    </location>
</feature>
<evidence type="ECO:0000256" key="6">
    <source>
        <dbReference type="ARBA" id="ARBA00038076"/>
    </source>
</evidence>
<dbReference type="GO" id="GO:0022857">
    <property type="term" value="F:transmembrane transporter activity"/>
    <property type="evidence" value="ECO:0007669"/>
    <property type="project" value="TreeGrafter"/>
</dbReference>
<dbReference type="InterPro" id="IPR003838">
    <property type="entry name" value="ABC3_permease_C"/>
</dbReference>
<feature type="domain" description="ABC3 transporter permease C-terminal" evidence="8">
    <location>
        <begin position="288"/>
        <end position="406"/>
    </location>
</feature>
<evidence type="ECO:0008006" key="12">
    <source>
        <dbReference type="Google" id="ProtNLM"/>
    </source>
</evidence>
<sequence length="413" mass="44359">MNIKENIQSSLTNIRSHKLRSFLTMLGMIIGISAVITILAIGQSAQGLIVSQITGAGTNLIGVLPGKSDENGPPASVLGITVTTLTYEDAQAIAQTNSVAHISSVAAYVRGVASVVWRNRDIQANFTGTTVSFPEVEDMVVAQGRFLNGAEERTVSRVAVLGSQVAEDLFDGVDPIGQDIKIKREIFKVIGVMEPRGASFFVNQDDQIFVSIRSAQKLLLGVNHVNFIRAKVDQTQYIDQATEDVKVLLRERHGISNAAEDDFSVRNIQAALDVVRDVTNALNFFLVAIASIALFVGGIGIMNIMLVAVNERIREIGLRKAVGATRSNILSQFLVETIVISLFGGILGTAIGTLVSGVVAIGARTLGYDWSFIVSFNSIILACGFSIAVGVIFGTYPAWKAARFDPITALRYE</sequence>
<gene>
    <name evidence="10" type="ORF">A2840_02145</name>
</gene>
<protein>
    <recommendedName>
        <fullName evidence="12">Multidrug ABC transporter substrate-binding protein</fullName>
    </recommendedName>
</protein>
<evidence type="ECO:0000259" key="8">
    <source>
        <dbReference type="Pfam" id="PF02687"/>
    </source>
</evidence>
<name>A0A1G1Y757_9BACT</name>
<dbReference type="AlphaFoldDB" id="A0A1G1Y757"/>
<evidence type="ECO:0000256" key="1">
    <source>
        <dbReference type="ARBA" id="ARBA00004651"/>
    </source>
</evidence>
<reference evidence="10 11" key="1">
    <citation type="journal article" date="2016" name="Nat. Commun.">
        <title>Thousands of microbial genomes shed light on interconnected biogeochemical processes in an aquifer system.</title>
        <authorList>
            <person name="Anantharaman K."/>
            <person name="Brown C.T."/>
            <person name="Hug L.A."/>
            <person name="Sharon I."/>
            <person name="Castelle C.J."/>
            <person name="Probst A.J."/>
            <person name="Thomas B.C."/>
            <person name="Singh A."/>
            <person name="Wilkins M.J."/>
            <person name="Karaoz U."/>
            <person name="Brodie E.L."/>
            <person name="Williams K.H."/>
            <person name="Hubbard S.S."/>
            <person name="Banfield J.F."/>
        </authorList>
    </citation>
    <scope>NUCLEOTIDE SEQUENCE [LARGE SCALE GENOMIC DNA]</scope>
</reference>
<evidence type="ECO:0000313" key="11">
    <source>
        <dbReference type="Proteomes" id="UP000178385"/>
    </source>
</evidence>
<dbReference type="GO" id="GO:0005886">
    <property type="term" value="C:plasma membrane"/>
    <property type="evidence" value="ECO:0007669"/>
    <property type="project" value="UniProtKB-SubCell"/>
</dbReference>
<keyword evidence="5 7" id="KW-0472">Membrane</keyword>
<evidence type="ECO:0000256" key="2">
    <source>
        <dbReference type="ARBA" id="ARBA00022475"/>
    </source>
</evidence>
<evidence type="ECO:0000313" key="10">
    <source>
        <dbReference type="EMBL" id="OGY48138.1"/>
    </source>
</evidence>
<dbReference type="InterPro" id="IPR050250">
    <property type="entry name" value="Macrolide_Exporter_MacB"/>
</dbReference>
<accession>A0A1G1Y757</accession>
<evidence type="ECO:0000259" key="9">
    <source>
        <dbReference type="Pfam" id="PF12704"/>
    </source>
</evidence>
<dbReference type="Proteomes" id="UP000178385">
    <property type="component" value="Unassembled WGS sequence"/>
</dbReference>
<dbReference type="EMBL" id="MHIG01000003">
    <property type="protein sequence ID" value="OGY48138.1"/>
    <property type="molecule type" value="Genomic_DNA"/>
</dbReference>
<comment type="subcellular location">
    <subcellularLocation>
        <location evidence="1">Cell membrane</location>
        <topology evidence="1">Multi-pass membrane protein</topology>
    </subcellularLocation>
</comment>